<reference evidence="4 5" key="1">
    <citation type="submission" date="2019-10" db="EMBL/GenBank/DDBJ databases">
        <title>Poseidonibacter ostreae sp. nov., isolated from the gut of the Ostrea denselamellosa.</title>
        <authorList>
            <person name="Choi A."/>
        </authorList>
    </citation>
    <scope>NUCLEOTIDE SEQUENCE [LARGE SCALE GENOMIC DNA]</scope>
    <source>
        <strain evidence="2 5">SJOD-M-33</strain>
        <strain evidence="3 4">SJOD-M-5</strain>
    </source>
</reference>
<dbReference type="AlphaFoldDB" id="A0A6L4WN64"/>
<name>A0A6L4WN64_9BACT</name>
<comment type="caution">
    <text evidence="2">The sequence shown here is derived from an EMBL/GenBank/DDBJ whole genome shotgun (WGS) entry which is preliminary data.</text>
</comment>
<evidence type="ECO:0000313" key="2">
    <source>
        <dbReference type="EMBL" id="KAB7883116.1"/>
    </source>
</evidence>
<protein>
    <recommendedName>
        <fullName evidence="6">FAD/FMN-containing dehydrogenase</fullName>
    </recommendedName>
</protein>
<proteinExistence type="predicted"/>
<evidence type="ECO:0000313" key="3">
    <source>
        <dbReference type="EMBL" id="KAB7886180.1"/>
    </source>
</evidence>
<evidence type="ECO:0000256" key="1">
    <source>
        <dbReference type="SAM" id="Phobius"/>
    </source>
</evidence>
<dbReference type="Proteomes" id="UP000472839">
    <property type="component" value="Unassembled WGS sequence"/>
</dbReference>
<evidence type="ECO:0000313" key="5">
    <source>
        <dbReference type="Proteomes" id="UP000472839"/>
    </source>
</evidence>
<accession>A0A6L4WN64</accession>
<dbReference type="RefSeq" id="WP_152192312.1">
    <property type="nucleotide sequence ID" value="NZ_WFKJ01000085.1"/>
</dbReference>
<evidence type="ECO:0000313" key="4">
    <source>
        <dbReference type="Proteomes" id="UP000461010"/>
    </source>
</evidence>
<dbReference type="EMBL" id="WFKK01000101">
    <property type="protein sequence ID" value="KAB7883116.1"/>
    <property type="molecule type" value="Genomic_DNA"/>
</dbReference>
<organism evidence="2 5">
    <name type="scientific">Poseidonibacter ostreae</name>
    <dbReference type="NCBI Taxonomy" id="2654171"/>
    <lineage>
        <taxon>Bacteria</taxon>
        <taxon>Pseudomonadati</taxon>
        <taxon>Campylobacterota</taxon>
        <taxon>Epsilonproteobacteria</taxon>
        <taxon>Campylobacterales</taxon>
        <taxon>Arcobacteraceae</taxon>
        <taxon>Poseidonibacter</taxon>
    </lineage>
</organism>
<sequence>MIKKLILLVLFTTYLFSNGFEVNKKLSNFTLVNQFDKTHTVTSDTKTIIVSFEKGTGADINEFLSKKPKDFLQKNQAVFIANISGMPSIITSMFALPKMRKYKHNILLIYDGDDKRFIQKDDYSTLYKLENGVIKSISYINKEDLEKSF</sequence>
<dbReference type="Proteomes" id="UP000461010">
    <property type="component" value="Unassembled WGS sequence"/>
</dbReference>
<dbReference type="EMBL" id="WFKJ01000085">
    <property type="protein sequence ID" value="KAB7886180.1"/>
    <property type="molecule type" value="Genomic_DNA"/>
</dbReference>
<keyword evidence="1" id="KW-1133">Transmembrane helix</keyword>
<evidence type="ECO:0008006" key="6">
    <source>
        <dbReference type="Google" id="ProtNLM"/>
    </source>
</evidence>
<gene>
    <name evidence="3" type="ORF">GBG18_14775</name>
    <name evidence="2" type="ORF">GBG19_16200</name>
</gene>
<keyword evidence="1" id="KW-0472">Membrane</keyword>
<feature type="transmembrane region" description="Helical" evidence="1">
    <location>
        <begin position="77"/>
        <end position="96"/>
    </location>
</feature>
<keyword evidence="4" id="KW-1185">Reference proteome</keyword>
<keyword evidence="1" id="KW-0812">Transmembrane</keyword>